<evidence type="ECO:0000256" key="1">
    <source>
        <dbReference type="SAM" id="MobiDB-lite"/>
    </source>
</evidence>
<proteinExistence type="predicted"/>
<name>A0A1Q9DI86_SYMMI</name>
<feature type="compositionally biased region" description="Acidic residues" evidence="1">
    <location>
        <begin position="639"/>
        <end position="649"/>
    </location>
</feature>
<keyword evidence="2" id="KW-0812">Transmembrane</keyword>
<protein>
    <submittedName>
        <fullName evidence="4">Uncharacterized protein</fullName>
    </submittedName>
</protein>
<evidence type="ECO:0000313" key="4">
    <source>
        <dbReference type="EMBL" id="OLP94830.1"/>
    </source>
</evidence>
<keyword evidence="2" id="KW-0472">Membrane</keyword>
<feature type="signal peptide" evidence="3">
    <location>
        <begin position="1"/>
        <end position="19"/>
    </location>
</feature>
<dbReference type="Proteomes" id="UP000186817">
    <property type="component" value="Unassembled WGS sequence"/>
</dbReference>
<sequence>MGSHVANIAVCVFLGVGLAADRHRRRNRSLPISEDGGRLLETLDAVEPLEIPDASGLMLNKGREQNHVVTHFFRDVEAVNSQTPHPEWNLLEGIRVLHHPVPCLELASEILGHGSSSFLGIYAMIVRRSLQSRPGSRSVIFVPKVSVAQEVCKELETCHVRTNLISGKVCLANRANLLINQHFHIKLVDDVTADMFAEFSTCFSGIEVDHDYTLTCAVSGRTALPGKPQKGTTMEPMVKGRLEAIVLVNTVFTRVERARQCAEQPLVRLVHCPIVAAAVVILVITAAAVVAIVSSTLLALRWGNPGRFIVRCRWNQQPKVNKECCESMTFNLAMLETLGLHTEIESWMRHEARVTVSSSCPCCPLSIRVTNMINTTIIIIIIIIIITIIITAIDLTITKNYHRLVIDVVIVVIISSSISSSYHHKVSRFHCGGNAEILVPAKVVLADPNFRQDACRQLAARAWDVSPRPPPRQQLAAMVEIRAAVMVRYQEESSVLILPKELIHTARHGEKVNSSLSSSTSLRNLIKKRNAEYDKPPEAANQLFENAIGFQEETKADMTIELQEDQLKVVIETIRDEDMGQRPGSGIFAVDSAKVPRKLRQSALDLSDQKSGPTRLIHAFDADVSDEELVRNARRDEVDGGTEEEEDDRAWDRSQDVGFSKVEAQLFKDASAQLRAGWYLLGFPTIYLTGMRLGTAKIDGAAGMDAELALLDVLTSKKAILDQPGYAGEEAASEAGKLSEAEAGWLRNCEVAQLDAPSACILAYASQVWLAYDTHETLVAPTWLISLAAWMRYYERKPRKNASGHEKLQRTRLQKAMQMLRKEQLSTAERLLLTDSLDWLEEVDRCGGEAFNLAMQSLRLGRAPRFVSDDLEHLQVMPNLRILKRYTVEQREKTMMMMTMMMMIASMVMLLMLLMMRLMKIGFEAVQMLSLVLWVLHGEERLVAECKEISGSYQELTYG</sequence>
<evidence type="ECO:0000313" key="5">
    <source>
        <dbReference type="Proteomes" id="UP000186817"/>
    </source>
</evidence>
<comment type="caution">
    <text evidence="4">The sequence shown here is derived from an EMBL/GenBank/DDBJ whole genome shotgun (WGS) entry which is preliminary data.</text>
</comment>
<dbReference type="OrthoDB" id="435812at2759"/>
<feature type="transmembrane region" description="Helical" evidence="2">
    <location>
        <begin position="894"/>
        <end position="915"/>
    </location>
</feature>
<reference evidence="4 5" key="1">
    <citation type="submission" date="2016-02" db="EMBL/GenBank/DDBJ databases">
        <title>Genome analysis of coral dinoflagellate symbionts highlights evolutionary adaptations to a symbiotic lifestyle.</title>
        <authorList>
            <person name="Aranda M."/>
            <person name="Li Y."/>
            <person name="Liew Y.J."/>
            <person name="Baumgarten S."/>
            <person name="Simakov O."/>
            <person name="Wilson M."/>
            <person name="Piel J."/>
            <person name="Ashoor H."/>
            <person name="Bougouffa S."/>
            <person name="Bajic V.B."/>
            <person name="Ryu T."/>
            <person name="Ravasi T."/>
            <person name="Bayer T."/>
            <person name="Micklem G."/>
            <person name="Kim H."/>
            <person name="Bhak J."/>
            <person name="Lajeunesse T.C."/>
            <person name="Voolstra C.R."/>
        </authorList>
    </citation>
    <scope>NUCLEOTIDE SEQUENCE [LARGE SCALE GENOMIC DNA]</scope>
    <source>
        <strain evidence="4 5">CCMP2467</strain>
    </source>
</reference>
<keyword evidence="2" id="KW-1133">Transmembrane helix</keyword>
<feature type="chain" id="PRO_5012096160" evidence="3">
    <location>
        <begin position="20"/>
        <end position="959"/>
    </location>
</feature>
<feature type="transmembrane region" description="Helical" evidence="2">
    <location>
        <begin position="274"/>
        <end position="300"/>
    </location>
</feature>
<evidence type="ECO:0000256" key="3">
    <source>
        <dbReference type="SAM" id="SignalP"/>
    </source>
</evidence>
<keyword evidence="5" id="KW-1185">Reference proteome</keyword>
<feature type="region of interest" description="Disordered" evidence="1">
    <location>
        <begin position="631"/>
        <end position="652"/>
    </location>
</feature>
<dbReference type="AlphaFoldDB" id="A0A1Q9DI86"/>
<feature type="transmembrane region" description="Helical" evidence="2">
    <location>
        <begin position="377"/>
        <end position="398"/>
    </location>
</feature>
<dbReference type="EMBL" id="LSRX01000526">
    <property type="protein sequence ID" value="OLP94830.1"/>
    <property type="molecule type" value="Genomic_DNA"/>
</dbReference>
<gene>
    <name evidence="4" type="ORF">AK812_SmicGene23108</name>
</gene>
<keyword evidence="3" id="KW-0732">Signal</keyword>
<organism evidence="4 5">
    <name type="scientific">Symbiodinium microadriaticum</name>
    <name type="common">Dinoflagellate</name>
    <name type="synonym">Zooxanthella microadriatica</name>
    <dbReference type="NCBI Taxonomy" id="2951"/>
    <lineage>
        <taxon>Eukaryota</taxon>
        <taxon>Sar</taxon>
        <taxon>Alveolata</taxon>
        <taxon>Dinophyceae</taxon>
        <taxon>Suessiales</taxon>
        <taxon>Symbiodiniaceae</taxon>
        <taxon>Symbiodinium</taxon>
    </lineage>
</organism>
<evidence type="ECO:0000256" key="2">
    <source>
        <dbReference type="SAM" id="Phobius"/>
    </source>
</evidence>
<accession>A0A1Q9DI86</accession>